<dbReference type="InterPro" id="IPR051599">
    <property type="entry name" value="Cell_Envelope_Assoc"/>
</dbReference>
<dbReference type="PANTHER" id="PTHR30336">
    <property type="entry name" value="INNER MEMBRANE PROTEIN, PROBABLE PERMEASE"/>
    <property type="match status" value="1"/>
</dbReference>
<keyword evidence="1" id="KW-0472">Membrane</keyword>
<protein>
    <recommendedName>
        <fullName evidence="2">DUF218 domain-containing protein</fullName>
    </recommendedName>
</protein>
<dbReference type="CDD" id="cd06259">
    <property type="entry name" value="YdcF-like"/>
    <property type="match status" value="1"/>
</dbReference>
<sequence length="192" mass="21375">MKHLVRLGWLVAIIVGLTLTIGFFLSPQDQLSHADAIVVISGGETQERVAEGVRLFQQDWAPLMIMSGAARDEGVSNAATMQRLAIASGVPADKILLEEEARNTFGNAKNVRNLVGEHGISSIILVTSPYHQHRAALTFRHFLGANFPIINHSATDSAWRKNGWWLDAWARHLTWTELQKIAYLPLLFRLDT</sequence>
<keyword evidence="1" id="KW-0812">Transmembrane</keyword>
<keyword evidence="1" id="KW-1133">Transmembrane helix</keyword>
<organism evidence="3 4">
    <name type="scientific">candidate division Kazan bacterium RIFCSPLOWO2_01_FULL_45_19</name>
    <dbReference type="NCBI Taxonomy" id="1798538"/>
    <lineage>
        <taxon>Bacteria</taxon>
        <taxon>Bacteria division Kazan-3B-28</taxon>
    </lineage>
</organism>
<dbReference type="InterPro" id="IPR014729">
    <property type="entry name" value="Rossmann-like_a/b/a_fold"/>
</dbReference>
<comment type="caution">
    <text evidence="3">The sequence shown here is derived from an EMBL/GenBank/DDBJ whole genome shotgun (WGS) entry which is preliminary data.</text>
</comment>
<dbReference type="Pfam" id="PF02698">
    <property type="entry name" value="DUF218"/>
    <property type="match status" value="1"/>
</dbReference>
<dbReference type="EMBL" id="METD01000001">
    <property type="protein sequence ID" value="OGB73425.1"/>
    <property type="molecule type" value="Genomic_DNA"/>
</dbReference>
<dbReference type="PANTHER" id="PTHR30336:SF4">
    <property type="entry name" value="ENVELOPE BIOGENESIS FACTOR ELYC"/>
    <property type="match status" value="1"/>
</dbReference>
<accession>A0A1F4NPP0</accession>
<dbReference type="Gene3D" id="3.40.50.620">
    <property type="entry name" value="HUPs"/>
    <property type="match status" value="1"/>
</dbReference>
<evidence type="ECO:0000256" key="1">
    <source>
        <dbReference type="SAM" id="Phobius"/>
    </source>
</evidence>
<proteinExistence type="predicted"/>
<dbReference type="InterPro" id="IPR003848">
    <property type="entry name" value="DUF218"/>
</dbReference>
<dbReference type="GO" id="GO:0000270">
    <property type="term" value="P:peptidoglycan metabolic process"/>
    <property type="evidence" value="ECO:0007669"/>
    <property type="project" value="TreeGrafter"/>
</dbReference>
<name>A0A1F4NPP0_UNCK3</name>
<evidence type="ECO:0000313" key="3">
    <source>
        <dbReference type="EMBL" id="OGB73425.1"/>
    </source>
</evidence>
<dbReference type="Proteomes" id="UP000178085">
    <property type="component" value="Unassembled WGS sequence"/>
</dbReference>
<evidence type="ECO:0000259" key="2">
    <source>
        <dbReference type="Pfam" id="PF02698"/>
    </source>
</evidence>
<dbReference type="GO" id="GO:0043164">
    <property type="term" value="P:Gram-negative-bacterium-type cell wall biogenesis"/>
    <property type="evidence" value="ECO:0007669"/>
    <property type="project" value="TreeGrafter"/>
</dbReference>
<dbReference type="AlphaFoldDB" id="A0A1F4NPP0"/>
<gene>
    <name evidence="3" type="ORF">A3K51_00945</name>
</gene>
<reference evidence="3 4" key="1">
    <citation type="journal article" date="2016" name="Nat. Commun.">
        <title>Thousands of microbial genomes shed light on interconnected biogeochemical processes in an aquifer system.</title>
        <authorList>
            <person name="Anantharaman K."/>
            <person name="Brown C.T."/>
            <person name="Hug L.A."/>
            <person name="Sharon I."/>
            <person name="Castelle C.J."/>
            <person name="Probst A.J."/>
            <person name="Thomas B.C."/>
            <person name="Singh A."/>
            <person name="Wilkins M.J."/>
            <person name="Karaoz U."/>
            <person name="Brodie E.L."/>
            <person name="Williams K.H."/>
            <person name="Hubbard S.S."/>
            <person name="Banfield J.F."/>
        </authorList>
    </citation>
    <scope>NUCLEOTIDE SEQUENCE [LARGE SCALE GENOMIC DNA]</scope>
</reference>
<feature type="transmembrane region" description="Helical" evidence="1">
    <location>
        <begin position="7"/>
        <end position="25"/>
    </location>
</feature>
<dbReference type="GO" id="GO:0005886">
    <property type="term" value="C:plasma membrane"/>
    <property type="evidence" value="ECO:0007669"/>
    <property type="project" value="TreeGrafter"/>
</dbReference>
<evidence type="ECO:0000313" key="4">
    <source>
        <dbReference type="Proteomes" id="UP000178085"/>
    </source>
</evidence>
<feature type="domain" description="DUF218" evidence="2">
    <location>
        <begin position="35"/>
        <end position="149"/>
    </location>
</feature>